<keyword evidence="3" id="KW-1185">Reference proteome</keyword>
<feature type="compositionally biased region" description="Low complexity" evidence="1">
    <location>
        <begin position="121"/>
        <end position="138"/>
    </location>
</feature>
<protein>
    <submittedName>
        <fullName evidence="2">ATP-dependent RNA helicase SUV3</fullName>
    </submittedName>
</protein>
<evidence type="ECO:0000313" key="3">
    <source>
        <dbReference type="Proteomes" id="UP000325081"/>
    </source>
</evidence>
<feature type="region of interest" description="Disordered" evidence="1">
    <location>
        <begin position="75"/>
        <end position="96"/>
    </location>
</feature>
<keyword evidence="2" id="KW-0547">Nucleotide-binding</keyword>
<keyword evidence="2" id="KW-0347">Helicase</keyword>
<dbReference type="Proteomes" id="UP000325081">
    <property type="component" value="Unassembled WGS sequence"/>
</dbReference>
<keyword evidence="2" id="KW-0067">ATP-binding</keyword>
<feature type="non-terminal residue" evidence="2">
    <location>
        <position position="1"/>
    </location>
</feature>
<gene>
    <name evidence="2" type="ORF">STAS_25825</name>
</gene>
<dbReference type="GO" id="GO:0004386">
    <property type="term" value="F:helicase activity"/>
    <property type="evidence" value="ECO:0007669"/>
    <property type="project" value="UniProtKB-KW"/>
</dbReference>
<comment type="caution">
    <text evidence="2">The sequence shown here is derived from an EMBL/GenBank/DDBJ whole genome shotgun (WGS) entry which is preliminary data.</text>
</comment>
<evidence type="ECO:0000256" key="1">
    <source>
        <dbReference type="SAM" id="MobiDB-lite"/>
    </source>
</evidence>
<accession>A0A5A7QUN3</accession>
<dbReference type="EMBL" id="BKCP01008292">
    <property type="protein sequence ID" value="GER48656.1"/>
    <property type="molecule type" value="Genomic_DNA"/>
</dbReference>
<evidence type="ECO:0000313" key="2">
    <source>
        <dbReference type="EMBL" id="GER48656.1"/>
    </source>
</evidence>
<sequence length="167" mass="18027">DELRPKVVEDCRFPPVTPHAVVSFFSGKLASSCRSQFPIANLSPSPRDSIYEQQQRPAVMSSSFRPFIRPFVIPPRQPEVAPSSIRTASRSRSGAPVHTEIFRQAAIGPFQRAAADSFPTGSGASSRAVSASRPGVSSTNGRVAEGHRTEANLATYSSGDFVRFYTA</sequence>
<reference evidence="3" key="1">
    <citation type="journal article" date="2019" name="Curr. Biol.">
        <title>Genome Sequence of Striga asiatica Provides Insight into the Evolution of Plant Parasitism.</title>
        <authorList>
            <person name="Yoshida S."/>
            <person name="Kim S."/>
            <person name="Wafula E.K."/>
            <person name="Tanskanen J."/>
            <person name="Kim Y.M."/>
            <person name="Honaas L."/>
            <person name="Yang Z."/>
            <person name="Spallek T."/>
            <person name="Conn C.E."/>
            <person name="Ichihashi Y."/>
            <person name="Cheong K."/>
            <person name="Cui S."/>
            <person name="Der J.P."/>
            <person name="Gundlach H."/>
            <person name="Jiao Y."/>
            <person name="Hori C."/>
            <person name="Ishida J.K."/>
            <person name="Kasahara H."/>
            <person name="Kiba T."/>
            <person name="Kim M.S."/>
            <person name="Koo N."/>
            <person name="Laohavisit A."/>
            <person name="Lee Y.H."/>
            <person name="Lumba S."/>
            <person name="McCourt P."/>
            <person name="Mortimer J.C."/>
            <person name="Mutuku J.M."/>
            <person name="Nomura T."/>
            <person name="Sasaki-Sekimoto Y."/>
            <person name="Seto Y."/>
            <person name="Wang Y."/>
            <person name="Wakatake T."/>
            <person name="Sakakibara H."/>
            <person name="Demura T."/>
            <person name="Yamaguchi S."/>
            <person name="Yoneyama K."/>
            <person name="Manabe R.I."/>
            <person name="Nelson D.C."/>
            <person name="Schulman A.H."/>
            <person name="Timko M.P."/>
            <person name="dePamphilis C.W."/>
            <person name="Choi D."/>
            <person name="Shirasu K."/>
        </authorList>
    </citation>
    <scope>NUCLEOTIDE SEQUENCE [LARGE SCALE GENOMIC DNA]</scope>
    <source>
        <strain evidence="3">cv. UVA1</strain>
    </source>
</reference>
<keyword evidence="2" id="KW-0378">Hydrolase</keyword>
<feature type="non-terminal residue" evidence="2">
    <location>
        <position position="167"/>
    </location>
</feature>
<name>A0A5A7QUN3_STRAF</name>
<organism evidence="2 3">
    <name type="scientific">Striga asiatica</name>
    <name type="common">Asiatic witchweed</name>
    <name type="synonym">Buchnera asiatica</name>
    <dbReference type="NCBI Taxonomy" id="4170"/>
    <lineage>
        <taxon>Eukaryota</taxon>
        <taxon>Viridiplantae</taxon>
        <taxon>Streptophyta</taxon>
        <taxon>Embryophyta</taxon>
        <taxon>Tracheophyta</taxon>
        <taxon>Spermatophyta</taxon>
        <taxon>Magnoliopsida</taxon>
        <taxon>eudicotyledons</taxon>
        <taxon>Gunneridae</taxon>
        <taxon>Pentapetalae</taxon>
        <taxon>asterids</taxon>
        <taxon>lamiids</taxon>
        <taxon>Lamiales</taxon>
        <taxon>Orobanchaceae</taxon>
        <taxon>Buchnereae</taxon>
        <taxon>Striga</taxon>
    </lineage>
</organism>
<proteinExistence type="predicted"/>
<dbReference type="AlphaFoldDB" id="A0A5A7QUN3"/>
<feature type="region of interest" description="Disordered" evidence="1">
    <location>
        <begin position="114"/>
        <end position="146"/>
    </location>
</feature>